<keyword evidence="3" id="KW-1185">Reference proteome</keyword>
<feature type="chain" id="PRO_5046112748" evidence="1">
    <location>
        <begin position="25"/>
        <end position="126"/>
    </location>
</feature>
<dbReference type="Proteomes" id="UP001200313">
    <property type="component" value="Unassembled WGS sequence"/>
</dbReference>
<evidence type="ECO:0000313" key="2">
    <source>
        <dbReference type="EMBL" id="MCG4525923.1"/>
    </source>
</evidence>
<keyword evidence="1" id="KW-0732">Signal</keyword>
<evidence type="ECO:0000313" key="3">
    <source>
        <dbReference type="Proteomes" id="UP001200313"/>
    </source>
</evidence>
<accession>A0ABS9M559</accession>
<protein>
    <submittedName>
        <fullName evidence="2">Uncharacterized protein</fullName>
    </submittedName>
</protein>
<evidence type="ECO:0000256" key="1">
    <source>
        <dbReference type="SAM" id="SignalP"/>
    </source>
</evidence>
<sequence length="126" mass="12860">MKQRLAPLFLVLALCAGLAAPALAGDEPVPGPYFTISTQTEGRFVVRMDRSADGEGWSFDAATRTIALSGAGIQYLEICRAAAPVTLVLADGTTGTLTGGSAVLAAPRAGLTIWWSARSTGGGPPV</sequence>
<name>A0ABS9M559_9FIRM</name>
<feature type="signal peptide" evidence="1">
    <location>
        <begin position="1"/>
        <end position="24"/>
    </location>
</feature>
<gene>
    <name evidence="2" type="ORF">L0P79_02375</name>
</gene>
<proteinExistence type="predicted"/>
<reference evidence="2 3" key="1">
    <citation type="submission" date="2022-01" db="EMBL/GenBank/DDBJ databases">
        <title>Collection of gut derived symbiotic bacterial strains cultured from healthy donors.</title>
        <authorList>
            <person name="Lin H."/>
            <person name="Kohout C."/>
            <person name="Waligurski E."/>
            <person name="Pamer E.G."/>
        </authorList>
    </citation>
    <scope>NUCLEOTIDE SEQUENCE [LARGE SCALE GENOMIC DNA]</scope>
    <source>
        <strain evidence="2 3">DFI.3.7</strain>
    </source>
</reference>
<dbReference type="EMBL" id="JAKNJB010000003">
    <property type="protein sequence ID" value="MCG4525923.1"/>
    <property type="molecule type" value="Genomic_DNA"/>
</dbReference>
<comment type="caution">
    <text evidence="2">The sequence shown here is derived from an EMBL/GenBank/DDBJ whole genome shotgun (WGS) entry which is preliminary data.</text>
</comment>
<organism evidence="2 3">
    <name type="scientific">Intestinimonas massiliensis</name>
    <name type="common">ex Afouda et al. 2020</name>
    <dbReference type="NCBI Taxonomy" id="1673721"/>
    <lineage>
        <taxon>Bacteria</taxon>
        <taxon>Bacillati</taxon>
        <taxon>Bacillota</taxon>
        <taxon>Clostridia</taxon>
        <taxon>Eubacteriales</taxon>
        <taxon>Intestinimonas</taxon>
    </lineage>
</organism>
<dbReference type="RefSeq" id="WP_238073047.1">
    <property type="nucleotide sequence ID" value="NZ_JAKNJB010000003.1"/>
</dbReference>